<dbReference type="PANTHER" id="PTHR16092:SF35">
    <property type="entry name" value="EXOCYST COMPLEX COMPONENT SEC3B"/>
    <property type="match status" value="1"/>
</dbReference>
<evidence type="ECO:0000313" key="1">
    <source>
        <dbReference type="EMBL" id="KAK8964021.1"/>
    </source>
</evidence>
<proteinExistence type="predicted"/>
<protein>
    <submittedName>
        <fullName evidence="1">Exocyst complex component SEC3A</fullName>
    </submittedName>
</protein>
<sequence>MWLSEKYRFFIDAPINSSLLDCSLPIVDCKEPQTQISDQGDSTSSILLCYQFLLCPFMYHIIAQPFIILSRSTKQSNPTFLQIPMNITRNREQPAKLYKLRHLTKVEVVPNDNSGCTFMLGFDNLRSQSVTPPQWTMRNIDDRFHWAFPISMERLNRLLFGVLNVCKEITGHLPKVVGIDVVEMAIWAKENIPAVINEAKNLDDPVAYVMTQTESQVTVERELVSQAEEEDMEALLGT</sequence>
<keyword evidence="2" id="KW-1185">Reference proteome</keyword>
<organism evidence="1 2">
    <name type="scientific">Platanthera guangdongensis</name>
    <dbReference type="NCBI Taxonomy" id="2320717"/>
    <lineage>
        <taxon>Eukaryota</taxon>
        <taxon>Viridiplantae</taxon>
        <taxon>Streptophyta</taxon>
        <taxon>Embryophyta</taxon>
        <taxon>Tracheophyta</taxon>
        <taxon>Spermatophyta</taxon>
        <taxon>Magnoliopsida</taxon>
        <taxon>Liliopsida</taxon>
        <taxon>Asparagales</taxon>
        <taxon>Orchidaceae</taxon>
        <taxon>Orchidoideae</taxon>
        <taxon>Orchideae</taxon>
        <taxon>Orchidinae</taxon>
        <taxon>Platanthera</taxon>
    </lineage>
</organism>
<accession>A0ABR2MIY0</accession>
<dbReference type="Proteomes" id="UP001412067">
    <property type="component" value="Unassembled WGS sequence"/>
</dbReference>
<evidence type="ECO:0000313" key="2">
    <source>
        <dbReference type="Proteomes" id="UP001412067"/>
    </source>
</evidence>
<gene>
    <name evidence="1" type="primary">SEC3A</name>
    <name evidence="1" type="ORF">KSP40_PGU016719</name>
</gene>
<dbReference type="EMBL" id="JBBWWR010000007">
    <property type="protein sequence ID" value="KAK8964021.1"/>
    <property type="molecule type" value="Genomic_DNA"/>
</dbReference>
<reference evidence="1 2" key="1">
    <citation type="journal article" date="2022" name="Nat. Plants">
        <title>Genomes of leafy and leafless Platanthera orchids illuminate the evolution of mycoheterotrophy.</title>
        <authorList>
            <person name="Li M.H."/>
            <person name="Liu K.W."/>
            <person name="Li Z."/>
            <person name="Lu H.C."/>
            <person name="Ye Q.L."/>
            <person name="Zhang D."/>
            <person name="Wang J.Y."/>
            <person name="Li Y.F."/>
            <person name="Zhong Z.M."/>
            <person name="Liu X."/>
            <person name="Yu X."/>
            <person name="Liu D.K."/>
            <person name="Tu X.D."/>
            <person name="Liu B."/>
            <person name="Hao Y."/>
            <person name="Liao X.Y."/>
            <person name="Jiang Y.T."/>
            <person name="Sun W.H."/>
            <person name="Chen J."/>
            <person name="Chen Y.Q."/>
            <person name="Ai Y."/>
            <person name="Zhai J.W."/>
            <person name="Wu S.S."/>
            <person name="Zhou Z."/>
            <person name="Hsiao Y.Y."/>
            <person name="Wu W.L."/>
            <person name="Chen Y.Y."/>
            <person name="Lin Y.F."/>
            <person name="Hsu J.L."/>
            <person name="Li C.Y."/>
            <person name="Wang Z.W."/>
            <person name="Zhao X."/>
            <person name="Zhong W.Y."/>
            <person name="Ma X.K."/>
            <person name="Ma L."/>
            <person name="Huang J."/>
            <person name="Chen G.Z."/>
            <person name="Huang M.Z."/>
            <person name="Huang L."/>
            <person name="Peng D.H."/>
            <person name="Luo Y.B."/>
            <person name="Zou S.Q."/>
            <person name="Chen S.P."/>
            <person name="Lan S."/>
            <person name="Tsai W.C."/>
            <person name="Van de Peer Y."/>
            <person name="Liu Z.J."/>
        </authorList>
    </citation>
    <scope>NUCLEOTIDE SEQUENCE [LARGE SCALE GENOMIC DNA]</scope>
    <source>
        <strain evidence="1">Lor288</strain>
    </source>
</reference>
<dbReference type="PANTHER" id="PTHR16092">
    <property type="entry name" value="SEC3/SYNTAXIN-RELATED"/>
    <property type="match status" value="1"/>
</dbReference>
<name>A0ABR2MIY0_9ASPA</name>
<comment type="caution">
    <text evidence="1">The sequence shown here is derived from an EMBL/GenBank/DDBJ whole genome shotgun (WGS) entry which is preliminary data.</text>
</comment>